<dbReference type="Proteomes" id="UP000663866">
    <property type="component" value="Unassembled WGS sequence"/>
</dbReference>
<accession>A0A819MY13</accession>
<dbReference type="EMBL" id="CAJOBG010002144">
    <property type="protein sequence ID" value="CAF3986795.1"/>
    <property type="molecule type" value="Genomic_DNA"/>
</dbReference>
<dbReference type="AlphaFoldDB" id="A0A819MY13"/>
<reference evidence="2" key="1">
    <citation type="submission" date="2021-02" db="EMBL/GenBank/DDBJ databases">
        <authorList>
            <person name="Nowell W R."/>
        </authorList>
    </citation>
    <scope>NUCLEOTIDE SEQUENCE</scope>
</reference>
<feature type="compositionally biased region" description="Low complexity" evidence="1">
    <location>
        <begin position="17"/>
        <end position="41"/>
    </location>
</feature>
<organism evidence="2 3">
    <name type="scientific">Rotaria magnacalcarata</name>
    <dbReference type="NCBI Taxonomy" id="392030"/>
    <lineage>
        <taxon>Eukaryota</taxon>
        <taxon>Metazoa</taxon>
        <taxon>Spiralia</taxon>
        <taxon>Gnathifera</taxon>
        <taxon>Rotifera</taxon>
        <taxon>Eurotatoria</taxon>
        <taxon>Bdelloidea</taxon>
        <taxon>Philodinida</taxon>
        <taxon>Philodinidae</taxon>
        <taxon>Rotaria</taxon>
    </lineage>
</organism>
<name>A0A819MY13_9BILA</name>
<feature type="region of interest" description="Disordered" evidence="1">
    <location>
        <begin position="14"/>
        <end position="41"/>
    </location>
</feature>
<evidence type="ECO:0000313" key="3">
    <source>
        <dbReference type="Proteomes" id="UP000663866"/>
    </source>
</evidence>
<keyword evidence="3" id="KW-1185">Reference proteome</keyword>
<proteinExistence type="predicted"/>
<evidence type="ECO:0000313" key="2">
    <source>
        <dbReference type="EMBL" id="CAF3986795.1"/>
    </source>
</evidence>
<comment type="caution">
    <text evidence="2">The sequence shown here is derived from an EMBL/GenBank/DDBJ whole genome shotgun (WGS) entry which is preliminary data.</text>
</comment>
<evidence type="ECO:0000256" key="1">
    <source>
        <dbReference type="SAM" id="MobiDB-lite"/>
    </source>
</evidence>
<gene>
    <name evidence="2" type="ORF">OVN521_LOCUS14251</name>
</gene>
<protein>
    <submittedName>
        <fullName evidence="2">Uncharacterized protein</fullName>
    </submittedName>
</protein>
<sequence length="112" mass="12179">MKLIKTSVRTREVINVPSSAPNTSLSSSSATPLPPTITSKTRVTTTALLPPTAITTAAPQPIITTTTIANHNPLKPLSVTNISALDTFKMAEHYSSQLLIFDLLRRRMMNTY</sequence>